<dbReference type="Pfam" id="PF03787">
    <property type="entry name" value="RAMPs"/>
    <property type="match status" value="1"/>
</dbReference>
<reference evidence="8" key="1">
    <citation type="journal article" date="2020" name="mSystems">
        <title>Genome- and Community-Level Interaction Insights into Carbon Utilization and Element Cycling Functions of Hydrothermarchaeota in Hydrothermal Sediment.</title>
        <authorList>
            <person name="Zhou Z."/>
            <person name="Liu Y."/>
            <person name="Xu W."/>
            <person name="Pan J."/>
            <person name="Luo Z.H."/>
            <person name="Li M."/>
        </authorList>
    </citation>
    <scope>NUCLEOTIDE SEQUENCE [LARGE SCALE GENOMIC DNA]</scope>
    <source>
        <strain evidence="8">SpSt-6</strain>
    </source>
</reference>
<evidence type="ECO:0000256" key="6">
    <source>
        <dbReference type="ARBA" id="ARBA00031720"/>
    </source>
</evidence>
<proteinExistence type="inferred from homology"/>
<dbReference type="AlphaFoldDB" id="A0A7C4NSC1"/>
<organism evidence="8">
    <name type="scientific">Thermodesulfobacterium geofontis</name>
    <dbReference type="NCBI Taxonomy" id="1295609"/>
    <lineage>
        <taxon>Bacteria</taxon>
        <taxon>Pseudomonadati</taxon>
        <taxon>Thermodesulfobacteriota</taxon>
        <taxon>Thermodesulfobacteria</taxon>
        <taxon>Thermodesulfobacteriales</taxon>
        <taxon>Thermodesulfobacteriaceae</taxon>
        <taxon>Thermodesulfobacterium</taxon>
    </lineage>
</organism>
<gene>
    <name evidence="8" type="primary">csm5</name>
    <name evidence="8" type="ORF">ENT66_03455</name>
</gene>
<evidence type="ECO:0000259" key="7">
    <source>
        <dbReference type="Pfam" id="PF03787"/>
    </source>
</evidence>
<comment type="caution">
    <text evidence="8">The sequence shown here is derived from an EMBL/GenBank/DDBJ whole genome shotgun (WGS) entry which is preliminary data.</text>
</comment>
<dbReference type="InterPro" id="IPR005537">
    <property type="entry name" value="RAMP_III_fam"/>
</dbReference>
<protein>
    <recommendedName>
        <fullName evidence="3">CRISPR system Cms protein Csm5</fullName>
    </recommendedName>
    <alternativeName>
        <fullName evidence="6">CRISPR type III A-associated protein Csm5</fullName>
    </alternativeName>
</protein>
<evidence type="ECO:0000256" key="5">
    <source>
        <dbReference type="ARBA" id="ARBA00023118"/>
    </source>
</evidence>
<evidence type="ECO:0000256" key="1">
    <source>
        <dbReference type="ARBA" id="ARBA00003088"/>
    </source>
</evidence>
<comment type="similarity">
    <text evidence="2">Belongs to the CRISPR-associated Csm5 family.</text>
</comment>
<evidence type="ECO:0000256" key="4">
    <source>
        <dbReference type="ARBA" id="ARBA00022884"/>
    </source>
</evidence>
<evidence type="ECO:0000256" key="2">
    <source>
        <dbReference type="ARBA" id="ARBA00006680"/>
    </source>
</evidence>
<keyword evidence="5" id="KW-0051">Antiviral defense</keyword>
<comment type="function">
    <text evidence="1">This subunit might be involved in maturation of a crRNA intermediate to its mature form.</text>
</comment>
<dbReference type="PANTHER" id="PTHR38007:SF1">
    <property type="entry name" value="CRISPR SYSTEM CMS PROTEIN CSM5"/>
    <property type="match status" value="1"/>
</dbReference>
<sequence length="395" mass="46304">MKLITFSPLHIGDGGELILFEYIQEDNKIKVYPFDYFIDKLYETYKDPKDLLPKLIELKEIATKAGLKENLKNYFKRAKISIPSKYEITTKVNIPAENNIKTFIKNLEGPYIPGSEIKGALRTVFLYGILKNNDKLSANFYNKLEQAVKKFQEELKYVTSKKEKDKIVNKIFKNTIDEFEHYIFRANQKDAQYDLFKAVIISDSSPISYNDLYIDAIKVLNSSRDLRSYSEVLKEGLKIKLNGFIDEKIVLEGLKRLTIFDEKLKNQNIEKVTWQFLKESAIDFYLSLIEKEKNYVKNKITNLEYKDSLLKQLEKLEITIKEVKNSSKILMPLRIGQHQGYLSITIMQLVKDDRPDLFNEIFKISAPQVRSELNKTRKVLETEKKFLGWCFLYVD</sequence>
<evidence type="ECO:0000256" key="3">
    <source>
        <dbReference type="ARBA" id="ARBA00016113"/>
    </source>
</evidence>
<dbReference type="EMBL" id="DSZN01000064">
    <property type="protein sequence ID" value="HGQ85424.1"/>
    <property type="molecule type" value="Genomic_DNA"/>
</dbReference>
<feature type="domain" description="CRISPR type III-associated protein" evidence="7">
    <location>
        <begin position="3"/>
        <end position="278"/>
    </location>
</feature>
<dbReference type="GO" id="GO:0003723">
    <property type="term" value="F:RNA binding"/>
    <property type="evidence" value="ECO:0007669"/>
    <property type="project" value="UniProtKB-KW"/>
</dbReference>
<name>A0A7C4NSC1_9BACT</name>
<accession>A0A7C4NSC1</accession>
<evidence type="ECO:0000313" key="8">
    <source>
        <dbReference type="EMBL" id="HGQ85424.1"/>
    </source>
</evidence>
<keyword evidence="4" id="KW-0694">RNA-binding</keyword>
<dbReference type="InterPro" id="IPR010173">
    <property type="entry name" value="CRISPR-assoc_Csm5"/>
</dbReference>
<dbReference type="NCBIfam" id="TIGR01899">
    <property type="entry name" value="cas_TM1807_csm5"/>
    <property type="match status" value="1"/>
</dbReference>
<dbReference type="GO" id="GO:0051607">
    <property type="term" value="P:defense response to virus"/>
    <property type="evidence" value="ECO:0007669"/>
    <property type="project" value="UniProtKB-KW"/>
</dbReference>
<dbReference type="PANTHER" id="PTHR38007">
    <property type="entry name" value="CRISPR SYSTEM CMS PROTEIN CSM5"/>
    <property type="match status" value="1"/>
</dbReference>